<dbReference type="PANTHER" id="PTHR24408:SF64">
    <property type="entry name" value="LINKING IMMUNITY AND METABOLISM-RELATED"/>
    <property type="match status" value="1"/>
</dbReference>
<evidence type="ECO:0000256" key="1">
    <source>
        <dbReference type="ARBA" id="ARBA00004123"/>
    </source>
</evidence>
<dbReference type="OrthoDB" id="8117402at2759"/>
<dbReference type="Proteomes" id="UP000025227">
    <property type="component" value="Unplaced"/>
</dbReference>
<feature type="region of interest" description="Disordered" evidence="6">
    <location>
        <begin position="1"/>
        <end position="29"/>
    </location>
</feature>
<evidence type="ECO:0000256" key="2">
    <source>
        <dbReference type="ARBA" id="ARBA00022723"/>
    </source>
</evidence>
<dbReference type="GO" id="GO:0043565">
    <property type="term" value="F:sequence-specific DNA binding"/>
    <property type="evidence" value="ECO:0007669"/>
    <property type="project" value="TreeGrafter"/>
</dbReference>
<feature type="compositionally biased region" description="Polar residues" evidence="6">
    <location>
        <begin position="1"/>
        <end position="10"/>
    </location>
</feature>
<feature type="region of interest" description="Disordered" evidence="6">
    <location>
        <begin position="126"/>
        <end position="160"/>
    </location>
</feature>
<evidence type="ECO:0000313" key="9">
    <source>
        <dbReference type="WBParaSite" id="HCON_00002980-00001"/>
    </source>
</evidence>
<dbReference type="SUPFAM" id="SSF46689">
    <property type="entry name" value="Homeodomain-like"/>
    <property type="match status" value="1"/>
</dbReference>
<feature type="region of interest" description="Disordered" evidence="6">
    <location>
        <begin position="287"/>
        <end position="329"/>
    </location>
</feature>
<keyword evidence="3" id="KW-0677">Repeat</keyword>
<feature type="domain" description="C2H2-type" evidence="7">
    <location>
        <begin position="575"/>
        <end position="599"/>
    </location>
</feature>
<evidence type="ECO:0000256" key="4">
    <source>
        <dbReference type="ARBA" id="ARBA00022771"/>
    </source>
</evidence>
<sequence>MRRSSRAVNSRPTVRTRRPRPLPKHASANQSITTHFRHRLLLIAFYNSCPLSYCSTEHPFDLMPLSIEERIQVILLAGNGRTHREIADEFCRLHQKTISHSTVGNLLAKFKETGSVYDRGRPCLPFGDDGGGNSNNSFDQPPVRPANEMQSSASSAYSTTNGRRRYRYAVVDIREQSSDNLYDLLIDNGYSNFLLLNNLSDHPDFDLPANRKDASMPVLNLECESDISRAPSSNDAPDDIPYFAEVSATDLLGAASGSGTGDGDDMDEEKIDRKPAALCEKRPRLDFSNTKFAPSNRPRILPRRSQKSLDVQTDEGSSTPGASKDSFEMNDLSEQYVQQSESGGEGTDSEMCDGDANGVGKMDCKSPYVMCQLCKKVIMASRFSNLSNHARRHSVVKKYKCIYCDLQHNEHVKIRAHMTNLHDDSTSEAIDNTWRMKKVWEFLVQKCFPHYTPLSNHIEPHADSDNIITPSTETILYACRICGFQDGDESKVRWHVTSRHTGVICDDHIKVVLTNSSPQTSNEQNESAEEKARVVVVPSHETSPVKMTASPKEDTSYEVYVAKKDGDDESGLRSLVCRLCNRIIDGKGLISVVMHAKAHYHVKQFECNRCGFGSNTRSLVRRHIYSQHRRGCTVVLEHNDVNIKRAWTQVVRACFPDLSSLLEKEENKGERNGLELDLEL</sequence>
<dbReference type="WBParaSite" id="HCON_00002980-00001">
    <property type="protein sequence ID" value="HCON_00002980-00001"/>
    <property type="gene ID" value="HCON_00002980"/>
</dbReference>
<evidence type="ECO:0000256" key="5">
    <source>
        <dbReference type="ARBA" id="ARBA00022833"/>
    </source>
</evidence>
<dbReference type="Gene3D" id="3.30.160.60">
    <property type="entry name" value="Classic Zinc Finger"/>
    <property type="match status" value="2"/>
</dbReference>
<dbReference type="Gene3D" id="1.10.10.10">
    <property type="entry name" value="Winged helix-like DNA-binding domain superfamily/Winged helix DNA-binding domain"/>
    <property type="match status" value="1"/>
</dbReference>
<dbReference type="InterPro" id="IPR013087">
    <property type="entry name" value="Znf_C2H2_type"/>
</dbReference>
<feature type="compositionally biased region" description="Basic residues" evidence="6">
    <location>
        <begin position="14"/>
        <end position="23"/>
    </location>
</feature>
<protein>
    <submittedName>
        <fullName evidence="9">C2H2-type domain-containing protein</fullName>
    </submittedName>
</protein>
<dbReference type="SMART" id="SM00355">
    <property type="entry name" value="ZnF_C2H2"/>
    <property type="match status" value="5"/>
</dbReference>
<feature type="domain" description="C2H2-type" evidence="7">
    <location>
        <begin position="605"/>
        <end position="628"/>
    </location>
</feature>
<dbReference type="InterPro" id="IPR009057">
    <property type="entry name" value="Homeodomain-like_sf"/>
</dbReference>
<evidence type="ECO:0000256" key="6">
    <source>
        <dbReference type="SAM" id="MobiDB-lite"/>
    </source>
</evidence>
<comment type="subcellular location">
    <subcellularLocation>
        <location evidence="1">Nucleus</location>
    </subcellularLocation>
</comment>
<keyword evidence="5" id="KW-0862">Zinc</keyword>
<keyword evidence="2" id="KW-0479">Metal-binding</keyword>
<feature type="compositionally biased region" description="Polar residues" evidence="6">
    <location>
        <begin position="148"/>
        <end position="160"/>
    </location>
</feature>
<evidence type="ECO:0000313" key="8">
    <source>
        <dbReference type="Proteomes" id="UP000025227"/>
    </source>
</evidence>
<organism evidence="8 9">
    <name type="scientific">Haemonchus contortus</name>
    <name type="common">Barber pole worm</name>
    <dbReference type="NCBI Taxonomy" id="6289"/>
    <lineage>
        <taxon>Eukaryota</taxon>
        <taxon>Metazoa</taxon>
        <taxon>Ecdysozoa</taxon>
        <taxon>Nematoda</taxon>
        <taxon>Chromadorea</taxon>
        <taxon>Rhabditida</taxon>
        <taxon>Rhabditina</taxon>
        <taxon>Rhabditomorpha</taxon>
        <taxon>Strongyloidea</taxon>
        <taxon>Trichostrongylidae</taxon>
        <taxon>Haemonchus</taxon>
    </lineage>
</organism>
<keyword evidence="4" id="KW-0863">Zinc-finger</keyword>
<feature type="domain" description="C2H2-type" evidence="7">
    <location>
        <begin position="399"/>
        <end position="422"/>
    </location>
</feature>
<reference evidence="9" key="1">
    <citation type="submission" date="2020-12" db="UniProtKB">
        <authorList>
            <consortium name="WormBaseParasite"/>
        </authorList>
    </citation>
    <scope>IDENTIFICATION</scope>
    <source>
        <strain evidence="9">MHco3</strain>
    </source>
</reference>
<keyword evidence="8" id="KW-1185">Reference proteome</keyword>
<dbReference type="OMA" id="CKKVIMA"/>
<dbReference type="AlphaFoldDB" id="A0A7I4XRX8"/>
<feature type="compositionally biased region" description="Polar residues" evidence="6">
    <location>
        <begin position="308"/>
        <end position="321"/>
    </location>
</feature>
<feature type="domain" description="C2H2-type" evidence="7">
    <location>
        <begin position="477"/>
        <end position="500"/>
    </location>
</feature>
<evidence type="ECO:0000259" key="7">
    <source>
        <dbReference type="SMART" id="SM00355"/>
    </source>
</evidence>
<evidence type="ECO:0000256" key="3">
    <source>
        <dbReference type="ARBA" id="ARBA00022737"/>
    </source>
</evidence>
<dbReference type="PANTHER" id="PTHR24408">
    <property type="entry name" value="ZINC FINGER PROTEIN"/>
    <property type="match status" value="1"/>
</dbReference>
<proteinExistence type="predicted"/>
<dbReference type="InterPro" id="IPR036388">
    <property type="entry name" value="WH-like_DNA-bd_sf"/>
</dbReference>
<name>A0A7I4XRX8_HAECO</name>
<feature type="domain" description="C2H2-type" evidence="7">
    <location>
        <begin position="369"/>
        <end position="393"/>
    </location>
</feature>
<accession>A0A7I4XRX8</accession>
<dbReference type="GO" id="GO:0005634">
    <property type="term" value="C:nucleus"/>
    <property type="evidence" value="ECO:0007669"/>
    <property type="project" value="UniProtKB-SubCell"/>
</dbReference>
<dbReference type="GO" id="GO:0008270">
    <property type="term" value="F:zinc ion binding"/>
    <property type="evidence" value="ECO:0007669"/>
    <property type="project" value="UniProtKB-KW"/>
</dbReference>
<dbReference type="GO" id="GO:0000981">
    <property type="term" value="F:DNA-binding transcription factor activity, RNA polymerase II-specific"/>
    <property type="evidence" value="ECO:0007669"/>
    <property type="project" value="TreeGrafter"/>
</dbReference>